<comment type="similarity">
    <text evidence="5">In the C-terminal section; belongs to the protein kinase superfamily. Ser/Thr protein kinase family.</text>
</comment>
<dbReference type="PANTHER" id="PTHR32401:SF38">
    <property type="entry name" value="LECTIN-LIKE PROTEIN"/>
    <property type="match status" value="1"/>
</dbReference>
<evidence type="ECO:0000256" key="11">
    <source>
        <dbReference type="ARBA" id="ARBA00022729"/>
    </source>
</evidence>
<evidence type="ECO:0000256" key="6">
    <source>
        <dbReference type="ARBA" id="ARBA00012513"/>
    </source>
</evidence>
<keyword evidence="15" id="KW-0067">ATP-binding</keyword>
<dbReference type="CDD" id="cd06899">
    <property type="entry name" value="lectin_legume_LecRK_Arcelin_ConA"/>
    <property type="match status" value="1"/>
</dbReference>
<dbReference type="Gene3D" id="2.60.120.200">
    <property type="match status" value="1"/>
</dbReference>
<evidence type="ECO:0000256" key="3">
    <source>
        <dbReference type="ARBA" id="ARBA00007606"/>
    </source>
</evidence>
<evidence type="ECO:0000256" key="18">
    <source>
        <dbReference type="ARBA" id="ARBA00023170"/>
    </source>
</evidence>
<evidence type="ECO:0000256" key="20">
    <source>
        <dbReference type="ARBA" id="ARBA00047899"/>
    </source>
</evidence>
<organism evidence="23 24">
    <name type="scientific">Nelumbo nucifera</name>
    <name type="common">Sacred lotus</name>
    <dbReference type="NCBI Taxonomy" id="4432"/>
    <lineage>
        <taxon>Eukaryota</taxon>
        <taxon>Viridiplantae</taxon>
        <taxon>Streptophyta</taxon>
        <taxon>Embryophyta</taxon>
        <taxon>Tracheophyta</taxon>
        <taxon>Spermatophyta</taxon>
        <taxon>Magnoliopsida</taxon>
        <taxon>Proteales</taxon>
        <taxon>Nelumbonaceae</taxon>
        <taxon>Nelumbo</taxon>
    </lineage>
</organism>
<dbReference type="PANTHER" id="PTHR32401">
    <property type="entry name" value="CONCANAVALIN A-LIKE LECTIN FAMILY PROTEIN"/>
    <property type="match status" value="1"/>
</dbReference>
<keyword evidence="12" id="KW-0430">Lectin</keyword>
<evidence type="ECO:0000256" key="8">
    <source>
        <dbReference type="ARBA" id="ARBA00022527"/>
    </source>
</evidence>
<comment type="subcellular location">
    <subcellularLocation>
        <location evidence="1">Cell membrane</location>
    </subcellularLocation>
    <subcellularLocation>
        <location evidence="2">Membrane</location>
        <topology evidence="2">Single-pass type I membrane protein</topology>
    </subcellularLocation>
</comment>
<evidence type="ECO:0000256" key="4">
    <source>
        <dbReference type="ARBA" id="ARBA00008536"/>
    </source>
</evidence>
<dbReference type="KEGG" id="nnu:104599395"/>
<evidence type="ECO:0000256" key="15">
    <source>
        <dbReference type="ARBA" id="ARBA00022840"/>
    </source>
</evidence>
<dbReference type="Pfam" id="PF00139">
    <property type="entry name" value="Lectin_legB"/>
    <property type="match status" value="1"/>
</dbReference>
<dbReference type="PIRSF" id="PIRSF002690">
    <property type="entry name" value="L-type_lectin_plant"/>
    <property type="match status" value="1"/>
</dbReference>
<comment type="similarity">
    <text evidence="3">Belongs to the leguminous lectin family.</text>
</comment>
<reference evidence="24" key="1">
    <citation type="submission" date="2025-08" db="UniProtKB">
        <authorList>
            <consortium name="RefSeq"/>
        </authorList>
    </citation>
    <scope>IDENTIFICATION</scope>
</reference>
<keyword evidence="11" id="KW-0732">Signal</keyword>
<comment type="catalytic activity">
    <reaction evidence="21">
        <text>L-seryl-[protein] + ATP = O-phospho-L-seryl-[protein] + ADP + H(+)</text>
        <dbReference type="Rhea" id="RHEA:17989"/>
        <dbReference type="Rhea" id="RHEA-COMP:9863"/>
        <dbReference type="Rhea" id="RHEA-COMP:11604"/>
        <dbReference type="ChEBI" id="CHEBI:15378"/>
        <dbReference type="ChEBI" id="CHEBI:29999"/>
        <dbReference type="ChEBI" id="CHEBI:30616"/>
        <dbReference type="ChEBI" id="CHEBI:83421"/>
        <dbReference type="ChEBI" id="CHEBI:456216"/>
        <dbReference type="EC" id="2.7.11.1"/>
    </reaction>
</comment>
<keyword evidence="16" id="KW-1133">Transmembrane helix</keyword>
<dbReference type="InterPro" id="IPR050258">
    <property type="entry name" value="Leguminous_Lectin"/>
</dbReference>
<gene>
    <name evidence="24" type="primary">LOC104599395</name>
</gene>
<evidence type="ECO:0000313" key="24">
    <source>
        <dbReference type="RefSeq" id="XP_010260209.1"/>
    </source>
</evidence>
<dbReference type="InterPro" id="IPR013320">
    <property type="entry name" value="ConA-like_dom_sf"/>
</dbReference>
<evidence type="ECO:0000313" key="23">
    <source>
        <dbReference type="Proteomes" id="UP000189703"/>
    </source>
</evidence>
<evidence type="ECO:0000256" key="21">
    <source>
        <dbReference type="ARBA" id="ARBA00048679"/>
    </source>
</evidence>
<dbReference type="GO" id="GO:0030246">
    <property type="term" value="F:carbohydrate binding"/>
    <property type="evidence" value="ECO:0007669"/>
    <property type="project" value="UniProtKB-KW"/>
</dbReference>
<dbReference type="GeneID" id="104599395"/>
<dbReference type="InterPro" id="IPR016363">
    <property type="entry name" value="L-lectin"/>
</dbReference>
<evidence type="ECO:0000259" key="22">
    <source>
        <dbReference type="Pfam" id="PF00139"/>
    </source>
</evidence>
<feature type="domain" description="Legume lectin" evidence="22">
    <location>
        <begin position="29"/>
        <end position="268"/>
    </location>
</feature>
<keyword evidence="19" id="KW-0325">Glycoprotein</keyword>
<sequence length="284" mass="31267">MAQPIYLQLLFLLLLTKTLFFRSTYAVDLVFNGFNSSELFFYGTASLESRVLILTNNSAFSVGRALYPTKIPTRPPNSSTLLPFYTSFILSIAPSDGQLSGHGLVFIFAPTTGINGTSSAQNLGLFNRTNNGSPDNHVLGIEFDIFQNQEFNDINDNHVGVDINSLTSLTAQSAGYWAKNRSDQDRTFHDLKLNSGANYQVWIDYSNSQLNVTIAPVGLKRPELPLISTPVNLSDVLLDEMYIGFTSSTGRLVAYHRVLAWCFSNSNVSIGDSLLTSSLPLFVP</sequence>
<accession>A0A1U8AEG8</accession>
<evidence type="ECO:0000256" key="13">
    <source>
        <dbReference type="ARBA" id="ARBA00022741"/>
    </source>
</evidence>
<comment type="catalytic activity">
    <reaction evidence="20">
        <text>L-threonyl-[protein] + ATP = O-phospho-L-threonyl-[protein] + ADP + H(+)</text>
        <dbReference type="Rhea" id="RHEA:46608"/>
        <dbReference type="Rhea" id="RHEA-COMP:11060"/>
        <dbReference type="Rhea" id="RHEA-COMP:11605"/>
        <dbReference type="ChEBI" id="CHEBI:15378"/>
        <dbReference type="ChEBI" id="CHEBI:30013"/>
        <dbReference type="ChEBI" id="CHEBI:30616"/>
        <dbReference type="ChEBI" id="CHEBI:61977"/>
        <dbReference type="ChEBI" id="CHEBI:456216"/>
        <dbReference type="EC" id="2.7.11.1"/>
    </reaction>
</comment>
<dbReference type="FunCoup" id="A0A1U8AEG8">
    <property type="interactions" value="119"/>
</dbReference>
<keyword evidence="10" id="KW-0812">Transmembrane</keyword>
<evidence type="ECO:0000256" key="9">
    <source>
        <dbReference type="ARBA" id="ARBA00022679"/>
    </source>
</evidence>
<dbReference type="SUPFAM" id="SSF49899">
    <property type="entry name" value="Concanavalin A-like lectins/glucanases"/>
    <property type="match status" value="1"/>
</dbReference>
<dbReference type="OMA" id="GDRYKAW"/>
<evidence type="ECO:0000256" key="2">
    <source>
        <dbReference type="ARBA" id="ARBA00004479"/>
    </source>
</evidence>
<keyword evidence="14" id="KW-0418">Kinase</keyword>
<dbReference type="FunFam" id="2.60.120.200:FF:000086">
    <property type="entry name" value="L-type lectin-domain containing receptor kinase S.4"/>
    <property type="match status" value="1"/>
</dbReference>
<dbReference type="AlphaFoldDB" id="A0A1U8AEG8"/>
<evidence type="ECO:0000256" key="19">
    <source>
        <dbReference type="ARBA" id="ARBA00023180"/>
    </source>
</evidence>
<keyword evidence="23" id="KW-1185">Reference proteome</keyword>
<evidence type="ECO:0000256" key="12">
    <source>
        <dbReference type="ARBA" id="ARBA00022734"/>
    </source>
</evidence>
<dbReference type="Proteomes" id="UP000189703">
    <property type="component" value="Unplaced"/>
</dbReference>
<protein>
    <recommendedName>
        <fullName evidence="6">non-specific serine/threonine protein kinase</fullName>
        <ecNumber evidence="6">2.7.11.1</ecNumber>
    </recommendedName>
</protein>
<evidence type="ECO:0000256" key="5">
    <source>
        <dbReference type="ARBA" id="ARBA00010217"/>
    </source>
</evidence>
<evidence type="ECO:0000256" key="14">
    <source>
        <dbReference type="ARBA" id="ARBA00022777"/>
    </source>
</evidence>
<keyword evidence="8" id="KW-0723">Serine/threonine-protein kinase</keyword>
<dbReference type="RefSeq" id="XP_010260209.1">
    <property type="nucleotide sequence ID" value="XM_010261907.2"/>
</dbReference>
<keyword evidence="13" id="KW-0547">Nucleotide-binding</keyword>
<name>A0A1U8AEG8_NELNU</name>
<keyword evidence="7" id="KW-1003">Cell membrane</keyword>
<dbReference type="InterPro" id="IPR001220">
    <property type="entry name" value="Legume_lectin_dom"/>
</dbReference>
<evidence type="ECO:0000256" key="17">
    <source>
        <dbReference type="ARBA" id="ARBA00023136"/>
    </source>
</evidence>
<proteinExistence type="inferred from homology"/>
<dbReference type="OrthoDB" id="543442at2759"/>
<evidence type="ECO:0000256" key="16">
    <source>
        <dbReference type="ARBA" id="ARBA00022989"/>
    </source>
</evidence>
<evidence type="ECO:0000256" key="7">
    <source>
        <dbReference type="ARBA" id="ARBA00022475"/>
    </source>
</evidence>
<dbReference type="GO" id="GO:0005524">
    <property type="term" value="F:ATP binding"/>
    <property type="evidence" value="ECO:0007669"/>
    <property type="project" value="UniProtKB-KW"/>
</dbReference>
<evidence type="ECO:0000256" key="1">
    <source>
        <dbReference type="ARBA" id="ARBA00004236"/>
    </source>
</evidence>
<comment type="similarity">
    <text evidence="4">In the N-terminal section; belongs to the leguminous lectin family.</text>
</comment>
<keyword evidence="17" id="KW-0472">Membrane</keyword>
<evidence type="ECO:0000256" key="10">
    <source>
        <dbReference type="ARBA" id="ARBA00022692"/>
    </source>
</evidence>
<dbReference type="GO" id="GO:0005886">
    <property type="term" value="C:plasma membrane"/>
    <property type="evidence" value="ECO:0007669"/>
    <property type="project" value="UniProtKB-SubCell"/>
</dbReference>
<dbReference type="eggNOG" id="ENOG502QRZ3">
    <property type="taxonomic scope" value="Eukaryota"/>
</dbReference>
<dbReference type="GO" id="GO:0004674">
    <property type="term" value="F:protein serine/threonine kinase activity"/>
    <property type="evidence" value="ECO:0007669"/>
    <property type="project" value="UniProtKB-KW"/>
</dbReference>
<keyword evidence="18" id="KW-0675">Receptor</keyword>
<keyword evidence="9" id="KW-0808">Transferase</keyword>
<dbReference type="EC" id="2.7.11.1" evidence="6"/>